<evidence type="ECO:0000313" key="3">
    <source>
        <dbReference type="Proteomes" id="UP001610444"/>
    </source>
</evidence>
<dbReference type="SUPFAM" id="SSF51735">
    <property type="entry name" value="NAD(P)-binding Rossmann-fold domains"/>
    <property type="match status" value="1"/>
</dbReference>
<dbReference type="PANTHER" id="PTHR21089:SF26">
    <property type="entry name" value="AROM POLYPEPTIDE, PUTATIVE-RELATED"/>
    <property type="match status" value="1"/>
</dbReference>
<organism evidence="2 3">
    <name type="scientific">Aspergillus pseudodeflectus</name>
    <dbReference type="NCBI Taxonomy" id="176178"/>
    <lineage>
        <taxon>Eukaryota</taxon>
        <taxon>Fungi</taxon>
        <taxon>Dikarya</taxon>
        <taxon>Ascomycota</taxon>
        <taxon>Pezizomycotina</taxon>
        <taxon>Eurotiomycetes</taxon>
        <taxon>Eurotiomycetidae</taxon>
        <taxon>Eurotiales</taxon>
        <taxon>Aspergillaceae</taxon>
        <taxon>Aspergillus</taxon>
        <taxon>Aspergillus subgen. Nidulantes</taxon>
    </lineage>
</organism>
<dbReference type="SUPFAM" id="SSF53223">
    <property type="entry name" value="Aminoacid dehydrogenase-like, N-terminal domain"/>
    <property type="match status" value="1"/>
</dbReference>
<dbReference type="RefSeq" id="XP_070900955.1">
    <property type="nucleotide sequence ID" value="XM_071045147.1"/>
</dbReference>
<proteinExistence type="predicted"/>
<dbReference type="GeneID" id="98160311"/>
<evidence type="ECO:0000313" key="2">
    <source>
        <dbReference type="EMBL" id="KAL2853589.1"/>
    </source>
</evidence>
<sequence length="344" mass="37610">MTTPQEPKTLHLVGIGVTHSIAPAMHTSVAQSLGLPWTFHATECPSLADVLALARDPRTAGLVVTMPYKNTIIPQLDELDELVAEIGACNNVHYTYTRTDTDAKNEPGPRRLLRGTNTDWRGIKGCLLEAGDEAARPTAAAPGAGLIIGAGGASRAAVYALSRHLHCRTIYVVNRDEDEVRELVRDVQARGRARGSSLAEDPAGSGPEIIHVRSVEEAERCVVQKPYYIVGTVPDFEPKTEGERVVAEVLEWFLGKGGSSSTETTTTGTKQGVVLDMCFKPRRTRMLRLAERLGWPVVEGTHVIGYQIEEQWRLWAGEEAVARMDRDGAWRVLLRAAEESTVIN</sequence>
<comment type="caution">
    <text evidence="2">The sequence shown here is derived from an EMBL/GenBank/DDBJ whole genome shotgun (WGS) entry which is preliminary data.</text>
</comment>
<reference evidence="2 3" key="1">
    <citation type="submission" date="2024-07" db="EMBL/GenBank/DDBJ databases">
        <title>Section-level genome sequencing and comparative genomics of Aspergillus sections Usti and Cavernicolus.</title>
        <authorList>
            <consortium name="Lawrence Berkeley National Laboratory"/>
            <person name="Nybo J.L."/>
            <person name="Vesth T.C."/>
            <person name="Theobald S."/>
            <person name="Frisvad J.C."/>
            <person name="Larsen T.O."/>
            <person name="Kjaerboelling I."/>
            <person name="Rothschild-Mancinelli K."/>
            <person name="Lyhne E.K."/>
            <person name="Kogle M.E."/>
            <person name="Barry K."/>
            <person name="Clum A."/>
            <person name="Na H."/>
            <person name="Ledsgaard L."/>
            <person name="Lin J."/>
            <person name="Lipzen A."/>
            <person name="Kuo A."/>
            <person name="Riley R."/>
            <person name="Mondo S."/>
            <person name="LaButti K."/>
            <person name="Haridas S."/>
            <person name="Pangalinan J."/>
            <person name="Salamov A.A."/>
            <person name="Simmons B.A."/>
            <person name="Magnuson J.K."/>
            <person name="Chen J."/>
            <person name="Drula E."/>
            <person name="Henrissat B."/>
            <person name="Wiebenga A."/>
            <person name="Lubbers R.J."/>
            <person name="Gomes A.C."/>
            <person name="Macurrencykelacurrency M.R."/>
            <person name="Stajich J."/>
            <person name="Grigoriev I.V."/>
            <person name="Mortensen U.H."/>
            <person name="De vries R.P."/>
            <person name="Baker S.E."/>
            <person name="Andersen M.R."/>
        </authorList>
    </citation>
    <scope>NUCLEOTIDE SEQUENCE [LARGE SCALE GENOMIC DNA]</scope>
    <source>
        <strain evidence="2 3">CBS 756.74</strain>
    </source>
</reference>
<gene>
    <name evidence="2" type="ORF">BJX68DRAFT_265057</name>
</gene>
<dbReference type="PANTHER" id="PTHR21089">
    <property type="entry name" value="SHIKIMATE DEHYDROGENASE"/>
    <property type="match status" value="1"/>
</dbReference>
<dbReference type="Gene3D" id="3.40.50.10860">
    <property type="entry name" value="Leucine Dehydrogenase, chain A, domain 1"/>
    <property type="match status" value="1"/>
</dbReference>
<dbReference type="Gene3D" id="3.40.50.720">
    <property type="entry name" value="NAD(P)-binding Rossmann-like Domain"/>
    <property type="match status" value="1"/>
</dbReference>
<dbReference type="EMBL" id="JBFXLR010000013">
    <property type="protein sequence ID" value="KAL2853589.1"/>
    <property type="molecule type" value="Genomic_DNA"/>
</dbReference>
<protein>
    <recommendedName>
        <fullName evidence="1">Shikimate dehydrogenase substrate binding N-terminal domain-containing protein</fullName>
    </recommendedName>
</protein>
<dbReference type="InterPro" id="IPR036291">
    <property type="entry name" value="NAD(P)-bd_dom_sf"/>
</dbReference>
<accession>A0ABR4KP77</accession>
<dbReference type="Pfam" id="PF08501">
    <property type="entry name" value="Shikimate_dh_N"/>
    <property type="match status" value="1"/>
</dbReference>
<feature type="domain" description="Shikimate dehydrogenase substrate binding N-terminal" evidence="1">
    <location>
        <begin position="12"/>
        <end position="92"/>
    </location>
</feature>
<name>A0ABR4KP77_9EURO</name>
<dbReference type="InterPro" id="IPR013708">
    <property type="entry name" value="Shikimate_DH-bd_N"/>
</dbReference>
<dbReference type="InterPro" id="IPR046346">
    <property type="entry name" value="Aminoacid_DH-like_N_sf"/>
</dbReference>
<dbReference type="InterPro" id="IPR022893">
    <property type="entry name" value="Shikimate_DH_fam"/>
</dbReference>
<evidence type="ECO:0000259" key="1">
    <source>
        <dbReference type="Pfam" id="PF08501"/>
    </source>
</evidence>
<keyword evidence="3" id="KW-1185">Reference proteome</keyword>
<dbReference type="Proteomes" id="UP001610444">
    <property type="component" value="Unassembled WGS sequence"/>
</dbReference>